<gene>
    <name evidence="1" type="ORF">Vadar_032634</name>
</gene>
<accession>A0ACB7ZFZ7</accession>
<name>A0ACB7ZFZ7_9ERIC</name>
<reference evidence="1 2" key="1">
    <citation type="journal article" date="2021" name="Hortic Res">
        <title>High-quality reference genome and annotation aids understanding of berry development for evergreen blueberry (Vaccinium darrowii).</title>
        <authorList>
            <person name="Yu J."/>
            <person name="Hulse-Kemp A.M."/>
            <person name="Babiker E."/>
            <person name="Staton M."/>
        </authorList>
    </citation>
    <scope>NUCLEOTIDE SEQUENCE [LARGE SCALE GENOMIC DNA]</scope>
    <source>
        <strain evidence="2">cv. NJ 8807/NJ 8810</strain>
        <tissue evidence="1">Young leaf</tissue>
    </source>
</reference>
<dbReference type="Proteomes" id="UP000828048">
    <property type="component" value="Chromosome 12"/>
</dbReference>
<organism evidence="1 2">
    <name type="scientific">Vaccinium darrowii</name>
    <dbReference type="NCBI Taxonomy" id="229202"/>
    <lineage>
        <taxon>Eukaryota</taxon>
        <taxon>Viridiplantae</taxon>
        <taxon>Streptophyta</taxon>
        <taxon>Embryophyta</taxon>
        <taxon>Tracheophyta</taxon>
        <taxon>Spermatophyta</taxon>
        <taxon>Magnoliopsida</taxon>
        <taxon>eudicotyledons</taxon>
        <taxon>Gunneridae</taxon>
        <taxon>Pentapetalae</taxon>
        <taxon>asterids</taxon>
        <taxon>Ericales</taxon>
        <taxon>Ericaceae</taxon>
        <taxon>Vaccinioideae</taxon>
        <taxon>Vaccinieae</taxon>
        <taxon>Vaccinium</taxon>
    </lineage>
</organism>
<evidence type="ECO:0000313" key="1">
    <source>
        <dbReference type="EMBL" id="KAH7864685.1"/>
    </source>
</evidence>
<dbReference type="EMBL" id="CM037162">
    <property type="protein sequence ID" value="KAH7864685.1"/>
    <property type="molecule type" value="Genomic_DNA"/>
</dbReference>
<comment type="caution">
    <text evidence="1">The sequence shown here is derived from an EMBL/GenBank/DDBJ whole genome shotgun (WGS) entry which is preliminary data.</text>
</comment>
<keyword evidence="2" id="KW-1185">Reference proteome</keyword>
<evidence type="ECO:0000313" key="2">
    <source>
        <dbReference type="Proteomes" id="UP000828048"/>
    </source>
</evidence>
<proteinExistence type="predicted"/>
<protein>
    <submittedName>
        <fullName evidence="1">Uncharacterized protein</fullName>
    </submittedName>
</protein>
<sequence length="101" mass="11461">MRSARLSYGGYGDQYNQGSSHFLESCFLCRKQLGQNNDIFMYRGNTPFCSQECRQEQMELDEGVEAKEKRWKIPSSKKALRQKTTTAAEPTKKPSSTVAVA</sequence>